<evidence type="ECO:0000313" key="3">
    <source>
        <dbReference type="Proteomes" id="UP001152622"/>
    </source>
</evidence>
<feature type="region of interest" description="Disordered" evidence="1">
    <location>
        <begin position="21"/>
        <end position="161"/>
    </location>
</feature>
<gene>
    <name evidence="2" type="ORF">SKAU_G00112590</name>
</gene>
<organism evidence="2 3">
    <name type="scientific">Synaphobranchus kaupii</name>
    <name type="common">Kaup's arrowtooth eel</name>
    <dbReference type="NCBI Taxonomy" id="118154"/>
    <lineage>
        <taxon>Eukaryota</taxon>
        <taxon>Metazoa</taxon>
        <taxon>Chordata</taxon>
        <taxon>Craniata</taxon>
        <taxon>Vertebrata</taxon>
        <taxon>Euteleostomi</taxon>
        <taxon>Actinopterygii</taxon>
        <taxon>Neopterygii</taxon>
        <taxon>Teleostei</taxon>
        <taxon>Anguilliformes</taxon>
        <taxon>Synaphobranchidae</taxon>
        <taxon>Synaphobranchus</taxon>
    </lineage>
</organism>
<name>A0A9Q1G0S8_SYNKA</name>
<accession>A0A9Q1G0S8</accession>
<dbReference type="EMBL" id="JAINUF010000003">
    <property type="protein sequence ID" value="KAJ8371231.1"/>
    <property type="molecule type" value="Genomic_DNA"/>
</dbReference>
<proteinExistence type="predicted"/>
<feature type="compositionally biased region" description="Polar residues" evidence="1">
    <location>
        <begin position="25"/>
        <end position="46"/>
    </location>
</feature>
<evidence type="ECO:0000313" key="2">
    <source>
        <dbReference type="EMBL" id="KAJ8371231.1"/>
    </source>
</evidence>
<dbReference type="AlphaFoldDB" id="A0A9Q1G0S8"/>
<protein>
    <submittedName>
        <fullName evidence="2">Uncharacterized protein</fullName>
    </submittedName>
</protein>
<keyword evidence="3" id="KW-1185">Reference proteome</keyword>
<sequence length="161" mass="17753">MLPSFWQTQALRTVAWHGALGISPEPQSQPRLATDTTPRAPGTSQHPPLPQFPQRKPMGQTERMMGNRWQDGGTSKPSDWIESAQPARGHHRRCVSERRSSPGVPSTGYEPDSEPAAGETQERQLLTSAMTTCHGSLPSRRYRGSQAGSSRRARVRGMAVR</sequence>
<feature type="compositionally biased region" description="Low complexity" evidence="1">
    <location>
        <begin position="144"/>
        <end position="161"/>
    </location>
</feature>
<dbReference type="Proteomes" id="UP001152622">
    <property type="component" value="Chromosome 3"/>
</dbReference>
<evidence type="ECO:0000256" key="1">
    <source>
        <dbReference type="SAM" id="MobiDB-lite"/>
    </source>
</evidence>
<comment type="caution">
    <text evidence="2">The sequence shown here is derived from an EMBL/GenBank/DDBJ whole genome shotgun (WGS) entry which is preliminary data.</text>
</comment>
<feature type="compositionally biased region" description="Polar residues" evidence="1">
    <location>
        <begin position="123"/>
        <end position="134"/>
    </location>
</feature>
<reference evidence="2" key="1">
    <citation type="journal article" date="2023" name="Science">
        <title>Genome structures resolve the early diversification of teleost fishes.</title>
        <authorList>
            <person name="Parey E."/>
            <person name="Louis A."/>
            <person name="Montfort J."/>
            <person name="Bouchez O."/>
            <person name="Roques C."/>
            <person name="Iampietro C."/>
            <person name="Lluch J."/>
            <person name="Castinel A."/>
            <person name="Donnadieu C."/>
            <person name="Desvignes T."/>
            <person name="Floi Bucao C."/>
            <person name="Jouanno E."/>
            <person name="Wen M."/>
            <person name="Mejri S."/>
            <person name="Dirks R."/>
            <person name="Jansen H."/>
            <person name="Henkel C."/>
            <person name="Chen W.J."/>
            <person name="Zahm M."/>
            <person name="Cabau C."/>
            <person name="Klopp C."/>
            <person name="Thompson A.W."/>
            <person name="Robinson-Rechavi M."/>
            <person name="Braasch I."/>
            <person name="Lecointre G."/>
            <person name="Bobe J."/>
            <person name="Postlethwait J.H."/>
            <person name="Berthelot C."/>
            <person name="Roest Crollius H."/>
            <person name="Guiguen Y."/>
        </authorList>
    </citation>
    <scope>NUCLEOTIDE SEQUENCE</scope>
    <source>
        <strain evidence="2">WJC10195</strain>
    </source>
</reference>